<feature type="transmembrane region" description="Helical" evidence="10">
    <location>
        <begin position="262"/>
        <end position="283"/>
    </location>
</feature>
<gene>
    <name evidence="12" type="ORF">RN001_000869</name>
</gene>
<dbReference type="GO" id="GO:0032870">
    <property type="term" value="P:cellular response to hormone stimulus"/>
    <property type="evidence" value="ECO:0007669"/>
    <property type="project" value="TreeGrafter"/>
</dbReference>
<keyword evidence="9 10" id="KW-0807">Transducer</keyword>
<evidence type="ECO:0000256" key="1">
    <source>
        <dbReference type="ARBA" id="ARBA00004651"/>
    </source>
</evidence>
<dbReference type="Pfam" id="PF00001">
    <property type="entry name" value="7tm_1"/>
    <property type="match status" value="1"/>
</dbReference>
<comment type="similarity">
    <text evidence="10">Belongs to the G-protein coupled receptor 1 family. Vasopressin/oxytocin receptor subfamily.</text>
</comment>
<evidence type="ECO:0000256" key="10">
    <source>
        <dbReference type="RuleBase" id="RU046427"/>
    </source>
</evidence>
<dbReference type="PROSITE" id="PS00237">
    <property type="entry name" value="G_PROTEIN_RECEP_F1_1"/>
    <property type="match status" value="1"/>
</dbReference>
<dbReference type="InterPro" id="IPR017452">
    <property type="entry name" value="GPCR_Rhodpsn_7TM"/>
</dbReference>
<evidence type="ECO:0000256" key="7">
    <source>
        <dbReference type="ARBA" id="ARBA00023170"/>
    </source>
</evidence>
<feature type="transmembrane region" description="Helical" evidence="10">
    <location>
        <begin position="200"/>
        <end position="225"/>
    </location>
</feature>
<reference evidence="13" key="1">
    <citation type="submission" date="2023-01" db="EMBL/GenBank/DDBJ databases">
        <title>Key to firefly adult light organ development and bioluminescence: homeobox transcription factors regulate luciferase expression and transportation to peroxisome.</title>
        <authorList>
            <person name="Fu X."/>
        </authorList>
    </citation>
    <scope>NUCLEOTIDE SEQUENCE [LARGE SCALE GENOMIC DNA]</scope>
</reference>
<dbReference type="GO" id="GO:0097003">
    <property type="term" value="F:adipokinetic hormone receptor activity"/>
    <property type="evidence" value="ECO:0007669"/>
    <property type="project" value="TreeGrafter"/>
</dbReference>
<evidence type="ECO:0000313" key="13">
    <source>
        <dbReference type="Proteomes" id="UP001353858"/>
    </source>
</evidence>
<evidence type="ECO:0000256" key="9">
    <source>
        <dbReference type="ARBA" id="ARBA00023224"/>
    </source>
</evidence>
<dbReference type="Gene3D" id="1.20.1070.10">
    <property type="entry name" value="Rhodopsin 7-helix transmembrane proteins"/>
    <property type="match status" value="1"/>
</dbReference>
<dbReference type="PRINTS" id="PR00237">
    <property type="entry name" value="GPCRRHODOPSN"/>
</dbReference>
<comment type="caution">
    <text evidence="12">The sequence shown here is derived from an EMBL/GenBank/DDBJ whole genome shotgun (WGS) entry which is preliminary data.</text>
</comment>
<keyword evidence="13" id="KW-1185">Reference proteome</keyword>
<dbReference type="PROSITE" id="PS50262">
    <property type="entry name" value="G_PROTEIN_RECEP_F1_2"/>
    <property type="match status" value="1"/>
</dbReference>
<dbReference type="GO" id="GO:0042277">
    <property type="term" value="F:peptide binding"/>
    <property type="evidence" value="ECO:0007669"/>
    <property type="project" value="TreeGrafter"/>
</dbReference>
<feature type="transmembrane region" description="Helical" evidence="10">
    <location>
        <begin position="73"/>
        <end position="91"/>
    </location>
</feature>
<dbReference type="InterPro" id="IPR000276">
    <property type="entry name" value="GPCR_Rhodpsn"/>
</dbReference>
<dbReference type="SMART" id="SM01381">
    <property type="entry name" value="7TM_GPCR_Srsx"/>
    <property type="match status" value="1"/>
</dbReference>
<dbReference type="PANTHER" id="PTHR24241">
    <property type="entry name" value="NEUROPEPTIDE RECEPTOR-RELATED G-PROTEIN COUPLED RECEPTOR"/>
    <property type="match status" value="1"/>
</dbReference>
<organism evidence="12 13">
    <name type="scientific">Aquatica leii</name>
    <dbReference type="NCBI Taxonomy" id="1421715"/>
    <lineage>
        <taxon>Eukaryota</taxon>
        <taxon>Metazoa</taxon>
        <taxon>Ecdysozoa</taxon>
        <taxon>Arthropoda</taxon>
        <taxon>Hexapoda</taxon>
        <taxon>Insecta</taxon>
        <taxon>Pterygota</taxon>
        <taxon>Neoptera</taxon>
        <taxon>Endopterygota</taxon>
        <taxon>Coleoptera</taxon>
        <taxon>Polyphaga</taxon>
        <taxon>Elateriformia</taxon>
        <taxon>Elateroidea</taxon>
        <taxon>Lampyridae</taxon>
        <taxon>Luciolinae</taxon>
        <taxon>Aquatica</taxon>
    </lineage>
</organism>
<feature type="transmembrane region" description="Helical" evidence="10">
    <location>
        <begin position="299"/>
        <end position="318"/>
    </location>
</feature>
<dbReference type="GO" id="GO:0005000">
    <property type="term" value="F:vasopressin receptor activity"/>
    <property type="evidence" value="ECO:0007669"/>
    <property type="project" value="InterPro"/>
</dbReference>
<dbReference type="PRINTS" id="PR00896">
    <property type="entry name" value="VASOPRESSINR"/>
</dbReference>
<dbReference type="EMBL" id="JARPUR010000001">
    <property type="protein sequence ID" value="KAK4884598.1"/>
    <property type="molecule type" value="Genomic_DNA"/>
</dbReference>
<comment type="subcellular location">
    <subcellularLocation>
        <location evidence="1 10">Cell membrane</location>
        <topology evidence="1 10">Multi-pass membrane protein</topology>
    </subcellularLocation>
</comment>
<dbReference type="InterPro" id="IPR001817">
    <property type="entry name" value="Vasoprsn_rcpt"/>
</dbReference>
<evidence type="ECO:0000313" key="12">
    <source>
        <dbReference type="EMBL" id="KAK4884598.1"/>
    </source>
</evidence>
<sequence>MEMPEKEPWPLACGGNCSESGEPILSIDMKFNDGHLLSIIVNSILMVFSAIGNITVLVLILKRRRKIPSRINVMLMHLAIADLLVTFLMMPLEIGWSATVSWKAGDAMCRIMAFFRMFGLYLSSFILVCISMDRYYAVLKPLNLTGVDRRGRIMLTAAWFGSTICSSPQIIIFHVEVHPNITWYEQCITYNAFPSYAHELTYIIFGMLVMYAFPLIVFIYCYGAILMEIFRRTKDTVGGDLIRRSSLGFLGKAKIRTLKMTIIIVVVFFICWTPYYVMSIWYWCDRETAAMVDPRIQKGLFLFACTNSCMNPIVYGMFNIRPRHNREQSTEYRSRQRSTIRRSEANVDCIVSWKKNRERSTVIPHRRDICHSCGESFHCSDGTSKLCTVQN</sequence>
<dbReference type="FunFam" id="1.20.1070.10:FF:000275">
    <property type="entry name" value="Gonadotropin-releasing hormone II receptor"/>
    <property type="match status" value="1"/>
</dbReference>
<keyword evidence="6 10" id="KW-0472">Membrane</keyword>
<name>A0AAN7QM99_9COLE</name>
<dbReference type="AlphaFoldDB" id="A0AAN7QM99"/>
<evidence type="ECO:0000256" key="4">
    <source>
        <dbReference type="ARBA" id="ARBA00022989"/>
    </source>
</evidence>
<evidence type="ECO:0000256" key="5">
    <source>
        <dbReference type="ARBA" id="ARBA00023040"/>
    </source>
</evidence>
<evidence type="ECO:0000256" key="2">
    <source>
        <dbReference type="ARBA" id="ARBA00022475"/>
    </source>
</evidence>
<dbReference type="PANTHER" id="PTHR24241:SF59">
    <property type="entry name" value="ADIPOKINETIC HORMONE RECEPTOR, ISOFORM C"/>
    <property type="match status" value="1"/>
</dbReference>
<dbReference type="GO" id="GO:0005886">
    <property type="term" value="C:plasma membrane"/>
    <property type="evidence" value="ECO:0007669"/>
    <property type="project" value="UniProtKB-SubCell"/>
</dbReference>
<evidence type="ECO:0000256" key="8">
    <source>
        <dbReference type="ARBA" id="ARBA00023180"/>
    </source>
</evidence>
<feature type="transmembrane region" description="Helical" evidence="10">
    <location>
        <begin position="39"/>
        <end position="61"/>
    </location>
</feature>
<feature type="transmembrane region" description="Helical" evidence="10">
    <location>
        <begin position="153"/>
        <end position="175"/>
    </location>
</feature>
<evidence type="ECO:0000259" key="11">
    <source>
        <dbReference type="PROSITE" id="PS50262"/>
    </source>
</evidence>
<keyword evidence="5 10" id="KW-0297">G-protein coupled receptor</keyword>
<keyword evidence="7 10" id="KW-0675">Receptor</keyword>
<keyword evidence="2" id="KW-1003">Cell membrane</keyword>
<feature type="domain" description="G-protein coupled receptors family 1 profile" evidence="11">
    <location>
        <begin position="52"/>
        <end position="315"/>
    </location>
</feature>
<dbReference type="Proteomes" id="UP001353858">
    <property type="component" value="Unassembled WGS sequence"/>
</dbReference>
<evidence type="ECO:0000256" key="3">
    <source>
        <dbReference type="ARBA" id="ARBA00022692"/>
    </source>
</evidence>
<dbReference type="SUPFAM" id="SSF81321">
    <property type="entry name" value="Family A G protein-coupled receptor-like"/>
    <property type="match status" value="1"/>
</dbReference>
<accession>A0AAN7QM99</accession>
<dbReference type="CDD" id="cd15382">
    <property type="entry name" value="7tmA_AKHR"/>
    <property type="match status" value="1"/>
</dbReference>
<evidence type="ECO:0000256" key="6">
    <source>
        <dbReference type="ARBA" id="ARBA00023136"/>
    </source>
</evidence>
<keyword evidence="4 10" id="KW-1133">Transmembrane helix</keyword>
<keyword evidence="3 10" id="KW-0812">Transmembrane</keyword>
<protein>
    <recommendedName>
        <fullName evidence="11">G-protein coupled receptors family 1 profile domain-containing protein</fullName>
    </recommendedName>
</protein>
<proteinExistence type="inferred from homology"/>
<keyword evidence="8 10" id="KW-0325">Glycoprotein</keyword>
<feature type="transmembrane region" description="Helical" evidence="10">
    <location>
        <begin position="111"/>
        <end position="132"/>
    </location>
</feature>